<evidence type="ECO:0000313" key="4">
    <source>
        <dbReference type="Proteomes" id="UP000249619"/>
    </source>
</evidence>
<organism evidence="3 4">
    <name type="scientific">Stemphylium lycopersici</name>
    <name type="common">Tomato gray leaf spot disease fungus</name>
    <name type="synonym">Thyrospora lycopersici</name>
    <dbReference type="NCBI Taxonomy" id="183478"/>
    <lineage>
        <taxon>Eukaryota</taxon>
        <taxon>Fungi</taxon>
        <taxon>Dikarya</taxon>
        <taxon>Ascomycota</taxon>
        <taxon>Pezizomycotina</taxon>
        <taxon>Dothideomycetes</taxon>
        <taxon>Pleosporomycetidae</taxon>
        <taxon>Pleosporales</taxon>
        <taxon>Pleosporineae</taxon>
        <taxon>Pleosporaceae</taxon>
        <taxon>Stemphylium</taxon>
    </lineage>
</organism>
<feature type="transmembrane region" description="Helical" evidence="2">
    <location>
        <begin position="336"/>
        <end position="353"/>
    </location>
</feature>
<proteinExistence type="predicted"/>
<feature type="compositionally biased region" description="Polar residues" evidence="1">
    <location>
        <begin position="20"/>
        <end position="33"/>
    </location>
</feature>
<comment type="caution">
    <text evidence="3">The sequence shown here is derived from an EMBL/GenBank/DDBJ whole genome shotgun (WGS) entry which is preliminary data.</text>
</comment>
<dbReference type="Proteomes" id="UP000249619">
    <property type="component" value="Unassembled WGS sequence"/>
</dbReference>
<sequence>MDHPSNESSECEPSKGLEESASSPWSCFNHQQDTPFRESENGLASWYLPPHVDELHSSSTLADFDSWVYSSWVSPVSSNDLLPFAEMEFMSPPPRCHEQPPAMSRWTPSKDRHETHRILAEKFNGHERYETTYLADHGLENARQTLRHSGKNRGIAVDGCRSKHRIAQTIHSTVVRADTNFEKGSISHLDQESAIIELTEPERWRDHLRNLAVSLGQLCTAYPIVLYQPVRHIQADKLLHQQTDNLRVHLVEEVFLQYWKYVVGPLSSLLPAPIATRINDPSPSLFLAASLLLGILVNAQCHYNRKSVFRKPFLVAGVVLTLFVNTQLWYAGGIPTLSGTTSIALTAILSALISSQIADTVKRCFDGKCNEMERVQSVLRRLHPTETASCVRRG</sequence>
<reference evidence="4" key="1">
    <citation type="submission" date="2018-05" db="EMBL/GenBank/DDBJ databases">
        <title>Draft genome sequence of Stemphylium lycopersici strain CIDEFI 213.</title>
        <authorList>
            <person name="Medina R."/>
            <person name="Franco M.E.E."/>
            <person name="Lucentini C.G."/>
            <person name="Saparrat M.C.N."/>
            <person name="Balatti P.A."/>
        </authorList>
    </citation>
    <scope>NUCLEOTIDE SEQUENCE [LARGE SCALE GENOMIC DNA]</scope>
    <source>
        <strain evidence="4">CIDEFI 213</strain>
    </source>
</reference>
<name>A0A364MZE7_STELY</name>
<dbReference type="EMBL" id="QGDH01000102">
    <property type="protein sequence ID" value="RAR07358.1"/>
    <property type="molecule type" value="Genomic_DNA"/>
</dbReference>
<keyword evidence="4" id="KW-1185">Reference proteome</keyword>
<feature type="region of interest" description="Disordered" evidence="1">
    <location>
        <begin position="92"/>
        <end position="111"/>
    </location>
</feature>
<keyword evidence="2" id="KW-0472">Membrane</keyword>
<protein>
    <submittedName>
        <fullName evidence="3">Uncharacterized protein</fullName>
    </submittedName>
</protein>
<feature type="region of interest" description="Disordered" evidence="1">
    <location>
        <begin position="1"/>
        <end position="33"/>
    </location>
</feature>
<dbReference type="AlphaFoldDB" id="A0A364MZE7"/>
<keyword evidence="2" id="KW-0812">Transmembrane</keyword>
<evidence type="ECO:0000256" key="2">
    <source>
        <dbReference type="SAM" id="Phobius"/>
    </source>
</evidence>
<feature type="transmembrane region" description="Helical" evidence="2">
    <location>
        <begin position="313"/>
        <end position="330"/>
    </location>
</feature>
<evidence type="ECO:0000313" key="3">
    <source>
        <dbReference type="EMBL" id="RAR07358.1"/>
    </source>
</evidence>
<feature type="transmembrane region" description="Helical" evidence="2">
    <location>
        <begin position="284"/>
        <end position="301"/>
    </location>
</feature>
<gene>
    <name evidence="3" type="ORF">DDE83_006540</name>
</gene>
<accession>A0A364MZE7</accession>
<evidence type="ECO:0000256" key="1">
    <source>
        <dbReference type="SAM" id="MobiDB-lite"/>
    </source>
</evidence>
<keyword evidence="2" id="KW-1133">Transmembrane helix</keyword>